<dbReference type="RefSeq" id="WP_145202431.1">
    <property type="nucleotide sequence ID" value="NZ_CP036434.1"/>
</dbReference>
<dbReference type="AlphaFoldDB" id="A0A518EXW3"/>
<dbReference type="SMART" id="SM00382">
    <property type="entry name" value="AAA"/>
    <property type="match status" value="1"/>
</dbReference>
<dbReference type="PANTHER" id="PTHR43335">
    <property type="entry name" value="ABC TRANSPORTER, ATP-BINDING PROTEIN"/>
    <property type="match status" value="1"/>
</dbReference>
<accession>A0A518EXW3</accession>
<name>A0A518EXW3_9BACT</name>
<proteinExistence type="inferred from homology"/>
<keyword evidence="7" id="KW-1185">Reference proteome</keyword>
<keyword evidence="4 6" id="KW-0067">ATP-binding</keyword>
<dbReference type="EC" id="3.6.3.-" evidence="6"/>
<dbReference type="GO" id="GO:0016887">
    <property type="term" value="F:ATP hydrolysis activity"/>
    <property type="evidence" value="ECO:0007669"/>
    <property type="project" value="InterPro"/>
</dbReference>
<dbReference type="GO" id="GO:0005524">
    <property type="term" value="F:ATP binding"/>
    <property type="evidence" value="ECO:0007669"/>
    <property type="project" value="UniProtKB-KW"/>
</dbReference>
<dbReference type="OrthoDB" id="9804819at2"/>
<evidence type="ECO:0000256" key="3">
    <source>
        <dbReference type="ARBA" id="ARBA00022741"/>
    </source>
</evidence>
<dbReference type="PROSITE" id="PS50893">
    <property type="entry name" value="ABC_TRANSPORTER_2"/>
    <property type="match status" value="1"/>
</dbReference>
<dbReference type="InterPro" id="IPR003593">
    <property type="entry name" value="AAA+_ATPase"/>
</dbReference>
<dbReference type="Proteomes" id="UP000320390">
    <property type="component" value="Chromosome"/>
</dbReference>
<keyword evidence="2" id="KW-0813">Transport</keyword>
<dbReference type="Gene3D" id="3.40.50.300">
    <property type="entry name" value="P-loop containing nucleotide triphosphate hydrolases"/>
    <property type="match status" value="1"/>
</dbReference>
<evidence type="ECO:0000256" key="2">
    <source>
        <dbReference type="ARBA" id="ARBA00022448"/>
    </source>
</evidence>
<keyword evidence="6" id="KW-0378">Hydrolase</keyword>
<reference evidence="6 7" key="1">
    <citation type="submission" date="2019-02" db="EMBL/GenBank/DDBJ databases">
        <title>Deep-cultivation of Planctomycetes and their phenomic and genomic characterization uncovers novel biology.</title>
        <authorList>
            <person name="Wiegand S."/>
            <person name="Jogler M."/>
            <person name="Boedeker C."/>
            <person name="Pinto D."/>
            <person name="Vollmers J."/>
            <person name="Rivas-Marin E."/>
            <person name="Kohn T."/>
            <person name="Peeters S.H."/>
            <person name="Heuer A."/>
            <person name="Rast P."/>
            <person name="Oberbeckmann S."/>
            <person name="Bunk B."/>
            <person name="Jeske O."/>
            <person name="Meyerdierks A."/>
            <person name="Storesund J.E."/>
            <person name="Kallscheuer N."/>
            <person name="Luecker S."/>
            <person name="Lage O.M."/>
            <person name="Pohl T."/>
            <person name="Merkel B.J."/>
            <person name="Hornburger P."/>
            <person name="Mueller R.-W."/>
            <person name="Bruemmer F."/>
            <person name="Labrenz M."/>
            <person name="Spormann A.M."/>
            <person name="Op den Camp H."/>
            <person name="Overmann J."/>
            <person name="Amann R."/>
            <person name="Jetten M.S.M."/>
            <person name="Mascher T."/>
            <person name="Medema M.H."/>
            <person name="Devos D.P."/>
            <person name="Kaster A.-K."/>
            <person name="Ovreas L."/>
            <person name="Rohde M."/>
            <person name="Galperin M.Y."/>
            <person name="Jogler C."/>
        </authorList>
    </citation>
    <scope>NUCLEOTIDE SEQUENCE [LARGE SCALE GENOMIC DNA]</scope>
    <source>
        <strain evidence="6 7">Poly30</strain>
    </source>
</reference>
<evidence type="ECO:0000313" key="6">
    <source>
        <dbReference type="EMBL" id="QDV08929.1"/>
    </source>
</evidence>
<comment type="similarity">
    <text evidence="1">Belongs to the ABC transporter superfamily.</text>
</comment>
<keyword evidence="3" id="KW-0547">Nucleotide-binding</keyword>
<dbReference type="InterPro" id="IPR003439">
    <property type="entry name" value="ABC_transporter-like_ATP-bd"/>
</dbReference>
<evidence type="ECO:0000313" key="7">
    <source>
        <dbReference type="Proteomes" id="UP000320390"/>
    </source>
</evidence>
<evidence type="ECO:0000259" key="5">
    <source>
        <dbReference type="PROSITE" id="PS50893"/>
    </source>
</evidence>
<dbReference type="EMBL" id="CP036434">
    <property type="protein sequence ID" value="QDV08929.1"/>
    <property type="molecule type" value="Genomic_DNA"/>
</dbReference>
<evidence type="ECO:0000256" key="1">
    <source>
        <dbReference type="ARBA" id="ARBA00005417"/>
    </source>
</evidence>
<dbReference type="PANTHER" id="PTHR43335:SF2">
    <property type="entry name" value="ABC TRANSPORTER, ATP-BINDING PROTEIN"/>
    <property type="match status" value="1"/>
</dbReference>
<evidence type="ECO:0000256" key="4">
    <source>
        <dbReference type="ARBA" id="ARBA00022840"/>
    </source>
</evidence>
<gene>
    <name evidence="6" type="primary">yxlF_7</name>
    <name evidence="6" type="ORF">Poly30_44840</name>
</gene>
<dbReference type="SUPFAM" id="SSF52540">
    <property type="entry name" value="P-loop containing nucleoside triphosphate hydrolases"/>
    <property type="match status" value="1"/>
</dbReference>
<feature type="domain" description="ABC transporter" evidence="5">
    <location>
        <begin position="6"/>
        <end position="242"/>
    </location>
</feature>
<protein>
    <submittedName>
        <fullName evidence="6">Putative ABC transporter ATP-binding protein YxlF</fullName>
        <ecNumber evidence="6">3.6.3.-</ecNumber>
    </submittedName>
</protein>
<dbReference type="Pfam" id="PF00005">
    <property type="entry name" value="ABC_tran"/>
    <property type="match status" value="1"/>
</dbReference>
<dbReference type="InterPro" id="IPR027417">
    <property type="entry name" value="P-loop_NTPase"/>
</dbReference>
<organism evidence="6 7">
    <name type="scientific">Saltatorellus ferox</name>
    <dbReference type="NCBI Taxonomy" id="2528018"/>
    <lineage>
        <taxon>Bacteria</taxon>
        <taxon>Pseudomonadati</taxon>
        <taxon>Planctomycetota</taxon>
        <taxon>Planctomycetia</taxon>
        <taxon>Planctomycetia incertae sedis</taxon>
        <taxon>Saltatorellus</taxon>
    </lineage>
</organism>
<sequence length="290" mass="31075">MESLAVQASRVGRSFRTGFWMAKKTVALDDVTFDLAPGRTLGLVGPNGSGKSTLLRLLAGVDRPSTGSIHLFGSSTPEETSIKRRLAFLPDGQPFPAELRAIDALHLIASLKGMPRSERRTRVPAMLERVGLGDRARTRLGAFSRGMHRRFGLGQAFLTEPDLILLDEPTAGLDAPGFDVLNGVLQEARGRGATVILASHVASDLVEHCSQLMLLAGGRVLRRGSPDELLGDGQTLELRVRGSSPEAFASLEESLTRAATSAGASVVTARMARRSLLDLYAETAKDEAHR</sequence>